<dbReference type="AlphaFoldDB" id="A0A2Z6RQB9"/>
<keyword evidence="1" id="KW-0472">Membrane</keyword>
<organism evidence="2 3">
    <name type="scientific">Rhizophagus clarus</name>
    <dbReference type="NCBI Taxonomy" id="94130"/>
    <lineage>
        <taxon>Eukaryota</taxon>
        <taxon>Fungi</taxon>
        <taxon>Fungi incertae sedis</taxon>
        <taxon>Mucoromycota</taxon>
        <taxon>Glomeromycotina</taxon>
        <taxon>Glomeromycetes</taxon>
        <taxon>Glomerales</taxon>
        <taxon>Glomeraceae</taxon>
        <taxon>Rhizophagus</taxon>
    </lineage>
</organism>
<feature type="transmembrane region" description="Helical" evidence="1">
    <location>
        <begin position="113"/>
        <end position="139"/>
    </location>
</feature>
<reference evidence="2 3" key="1">
    <citation type="submission" date="2017-11" db="EMBL/GenBank/DDBJ databases">
        <title>The genome of Rhizophagus clarus HR1 reveals common genetic basis of auxotrophy among arbuscular mycorrhizal fungi.</title>
        <authorList>
            <person name="Kobayashi Y."/>
        </authorList>
    </citation>
    <scope>NUCLEOTIDE SEQUENCE [LARGE SCALE GENOMIC DNA]</scope>
    <source>
        <strain evidence="2 3">HR1</strain>
    </source>
</reference>
<gene>
    <name evidence="2" type="ORF">RclHR1_03470014</name>
</gene>
<sequence>MAEVLPTRFIQVRIYDNYNNEDLLKSLRPLLRNIKLYKSDATLLKEQLESIKNSLGENAEGILEYNAEITKQINKVNEIKNTASSCATGSCIVAGIGFTAAVVAAPFTGGISLFAAAVAAAAEVGTLAALGALGGNFFLNIFV</sequence>
<accession>A0A2Z6RQB9</accession>
<comment type="caution">
    <text evidence="2">The sequence shown here is derived from an EMBL/GenBank/DDBJ whole genome shotgun (WGS) entry which is preliminary data.</text>
</comment>
<name>A0A2Z6RQB9_9GLOM</name>
<keyword evidence="3" id="KW-1185">Reference proteome</keyword>
<proteinExistence type="predicted"/>
<evidence type="ECO:0000256" key="1">
    <source>
        <dbReference type="SAM" id="Phobius"/>
    </source>
</evidence>
<protein>
    <submittedName>
        <fullName evidence="2">Uncharacterized protein</fullName>
    </submittedName>
</protein>
<dbReference type="Proteomes" id="UP000247702">
    <property type="component" value="Unassembled WGS sequence"/>
</dbReference>
<dbReference type="SUPFAM" id="SSF58100">
    <property type="entry name" value="Bacterial hemolysins"/>
    <property type="match status" value="1"/>
</dbReference>
<evidence type="ECO:0000313" key="3">
    <source>
        <dbReference type="Proteomes" id="UP000247702"/>
    </source>
</evidence>
<dbReference type="EMBL" id="BEXD01002746">
    <property type="protein sequence ID" value="GBB99279.1"/>
    <property type="molecule type" value="Genomic_DNA"/>
</dbReference>
<feature type="transmembrane region" description="Helical" evidence="1">
    <location>
        <begin position="85"/>
        <end position="107"/>
    </location>
</feature>
<keyword evidence="1" id="KW-0812">Transmembrane</keyword>
<evidence type="ECO:0000313" key="2">
    <source>
        <dbReference type="EMBL" id="GBB99279.1"/>
    </source>
</evidence>
<keyword evidence="1" id="KW-1133">Transmembrane helix</keyword>